<dbReference type="PANTHER" id="PTHR11157">
    <property type="entry name" value="FATTY ACID ACYL TRANSFERASE-RELATED"/>
    <property type="match status" value="1"/>
</dbReference>
<dbReference type="EMBL" id="KQ414670">
    <property type="protein sequence ID" value="KOC64313.1"/>
    <property type="molecule type" value="Genomic_DNA"/>
</dbReference>
<dbReference type="PROSITE" id="PS01188">
    <property type="entry name" value="ELO"/>
    <property type="match status" value="1"/>
</dbReference>
<dbReference type="InterPro" id="IPR002076">
    <property type="entry name" value="ELO_fam"/>
</dbReference>
<evidence type="ECO:0000256" key="2">
    <source>
        <dbReference type="ARBA" id="ARBA00022516"/>
    </source>
</evidence>
<keyword evidence="5 10" id="KW-0276">Fatty acid metabolism</keyword>
<evidence type="ECO:0000256" key="9">
    <source>
        <dbReference type="ARBA" id="ARBA00023160"/>
    </source>
</evidence>
<dbReference type="GO" id="GO:0019367">
    <property type="term" value="P:fatty acid elongation, saturated fatty acid"/>
    <property type="evidence" value="ECO:0007669"/>
    <property type="project" value="TreeGrafter"/>
</dbReference>
<dbReference type="GO" id="GO:0034625">
    <property type="term" value="P:fatty acid elongation, monounsaturated fatty acid"/>
    <property type="evidence" value="ECO:0007669"/>
    <property type="project" value="TreeGrafter"/>
</dbReference>
<feature type="transmembrane region" description="Helical" evidence="10">
    <location>
        <begin position="203"/>
        <end position="225"/>
    </location>
</feature>
<comment type="subcellular location">
    <subcellularLocation>
        <location evidence="1">Membrane</location>
        <topology evidence="1">Multi-pass membrane protein</topology>
    </subcellularLocation>
</comment>
<comment type="catalytic activity">
    <reaction evidence="10">
        <text>a very-long-chain acyl-CoA + malonyl-CoA + H(+) = a very-long-chain 3-oxoacyl-CoA + CO2 + CoA</text>
        <dbReference type="Rhea" id="RHEA:32727"/>
        <dbReference type="ChEBI" id="CHEBI:15378"/>
        <dbReference type="ChEBI" id="CHEBI:16526"/>
        <dbReference type="ChEBI" id="CHEBI:57287"/>
        <dbReference type="ChEBI" id="CHEBI:57384"/>
        <dbReference type="ChEBI" id="CHEBI:90725"/>
        <dbReference type="ChEBI" id="CHEBI:90736"/>
        <dbReference type="EC" id="2.3.1.199"/>
    </reaction>
</comment>
<protein>
    <recommendedName>
        <fullName evidence="10">Elongation of very long chain fatty acids protein</fullName>
        <ecNumber evidence="10">2.3.1.199</ecNumber>
    </recommendedName>
    <alternativeName>
        <fullName evidence="10">Very-long-chain 3-oxoacyl-CoA synthase</fullName>
    </alternativeName>
</protein>
<reference evidence="11 12" key="1">
    <citation type="submission" date="2015-07" db="EMBL/GenBank/DDBJ databases">
        <title>The genome of Habropoda laboriosa.</title>
        <authorList>
            <person name="Pan H."/>
            <person name="Kapheim K."/>
        </authorList>
    </citation>
    <scope>NUCLEOTIDE SEQUENCE [LARGE SCALE GENOMIC DNA]</scope>
    <source>
        <strain evidence="11">0110345459</strain>
    </source>
</reference>
<keyword evidence="2 10" id="KW-0444">Lipid biosynthesis</keyword>
<feature type="transmembrane region" description="Helical" evidence="10">
    <location>
        <begin position="145"/>
        <end position="164"/>
    </location>
</feature>
<dbReference type="GO" id="GO:0034626">
    <property type="term" value="P:fatty acid elongation, polyunsaturated fatty acid"/>
    <property type="evidence" value="ECO:0007669"/>
    <property type="project" value="TreeGrafter"/>
</dbReference>
<evidence type="ECO:0000256" key="1">
    <source>
        <dbReference type="ARBA" id="ARBA00004141"/>
    </source>
</evidence>
<dbReference type="InterPro" id="IPR030457">
    <property type="entry name" value="ELO_CS"/>
</dbReference>
<proteinExistence type="inferred from homology"/>
<feature type="transmembrane region" description="Helical" evidence="10">
    <location>
        <begin position="170"/>
        <end position="191"/>
    </location>
</feature>
<gene>
    <name evidence="11" type="ORF">WH47_01481</name>
</gene>
<dbReference type="Pfam" id="PF01151">
    <property type="entry name" value="ELO"/>
    <property type="match status" value="1"/>
</dbReference>
<dbReference type="GO" id="GO:0030148">
    <property type="term" value="P:sphingolipid biosynthetic process"/>
    <property type="evidence" value="ECO:0007669"/>
    <property type="project" value="TreeGrafter"/>
</dbReference>
<evidence type="ECO:0000313" key="11">
    <source>
        <dbReference type="EMBL" id="KOC64313.1"/>
    </source>
</evidence>
<evidence type="ECO:0000256" key="8">
    <source>
        <dbReference type="ARBA" id="ARBA00023136"/>
    </source>
</evidence>
<dbReference type="STRING" id="597456.A0A0L7R0E8"/>
<comment type="similarity">
    <text evidence="10">Belongs to the ELO family.</text>
</comment>
<dbReference type="GO" id="GO:0005789">
    <property type="term" value="C:endoplasmic reticulum membrane"/>
    <property type="evidence" value="ECO:0007669"/>
    <property type="project" value="TreeGrafter"/>
</dbReference>
<keyword evidence="7 10" id="KW-0443">Lipid metabolism</keyword>
<evidence type="ECO:0000256" key="7">
    <source>
        <dbReference type="ARBA" id="ARBA00023098"/>
    </source>
</evidence>
<dbReference type="GO" id="GO:0042761">
    <property type="term" value="P:very long-chain fatty acid biosynthetic process"/>
    <property type="evidence" value="ECO:0007669"/>
    <property type="project" value="TreeGrafter"/>
</dbReference>
<evidence type="ECO:0000256" key="10">
    <source>
        <dbReference type="RuleBase" id="RU361115"/>
    </source>
</evidence>
<organism evidence="11 12">
    <name type="scientific">Habropoda laboriosa</name>
    <dbReference type="NCBI Taxonomy" id="597456"/>
    <lineage>
        <taxon>Eukaryota</taxon>
        <taxon>Metazoa</taxon>
        <taxon>Ecdysozoa</taxon>
        <taxon>Arthropoda</taxon>
        <taxon>Hexapoda</taxon>
        <taxon>Insecta</taxon>
        <taxon>Pterygota</taxon>
        <taxon>Neoptera</taxon>
        <taxon>Endopterygota</taxon>
        <taxon>Hymenoptera</taxon>
        <taxon>Apocrita</taxon>
        <taxon>Aculeata</taxon>
        <taxon>Apoidea</taxon>
        <taxon>Anthophila</taxon>
        <taxon>Apidae</taxon>
        <taxon>Habropoda</taxon>
    </lineage>
</organism>
<keyword evidence="6 10" id="KW-1133">Transmembrane helix</keyword>
<feature type="transmembrane region" description="Helical" evidence="10">
    <location>
        <begin position="40"/>
        <end position="58"/>
    </location>
</feature>
<keyword evidence="8 10" id="KW-0472">Membrane</keyword>
<dbReference type="OrthoDB" id="10259681at2759"/>
<keyword evidence="4 10" id="KW-0812">Transmembrane</keyword>
<keyword evidence="9 10" id="KW-0275">Fatty acid biosynthesis</keyword>
<evidence type="ECO:0000256" key="3">
    <source>
        <dbReference type="ARBA" id="ARBA00022679"/>
    </source>
</evidence>
<evidence type="ECO:0000313" key="12">
    <source>
        <dbReference type="Proteomes" id="UP000053825"/>
    </source>
</evidence>
<dbReference type="PANTHER" id="PTHR11157:SF17">
    <property type="entry name" value="ELONGATION OF VERY LONG CHAIN FATTY ACIDS PROTEIN 6"/>
    <property type="match status" value="1"/>
</dbReference>
<dbReference type="AlphaFoldDB" id="A0A0L7R0E8"/>
<evidence type="ECO:0000256" key="6">
    <source>
        <dbReference type="ARBA" id="ARBA00022989"/>
    </source>
</evidence>
<sequence>MNKVDYMEVTVPNYSYVFNFEETFRHMDTKIWMTNNWTNGFYYCGIYMILIFGGQHYMSNRPKFELRGILTLWNTMLATFSIIGFTRTAPELIHVLKHYGFYHSVCIPSFIEQDCVSGFWTWMFVLSKLPELGDTIFIVLRKQPLIFLHWYHHITVLLYSWFSYKEYTASARWFVVMNYFVHSVMYSYYALKAMGYKPPKGIPMLITTLQLAQMVIGCIINVTAYQYLESGLGDCHISRTCATFGLLMYFSYFVLFARFFRKAYLSGKHRNKVGKKHYENGTAEYEKLKAN</sequence>
<keyword evidence="12" id="KW-1185">Reference proteome</keyword>
<accession>A0A0L7R0E8</accession>
<feature type="transmembrane region" description="Helical" evidence="10">
    <location>
        <begin position="237"/>
        <end position="260"/>
    </location>
</feature>
<dbReference type="EC" id="2.3.1.199" evidence="10"/>
<feature type="transmembrane region" description="Helical" evidence="10">
    <location>
        <begin position="70"/>
        <end position="89"/>
    </location>
</feature>
<dbReference type="Proteomes" id="UP000053825">
    <property type="component" value="Unassembled WGS sequence"/>
</dbReference>
<name>A0A0L7R0E8_9HYME</name>
<evidence type="ECO:0000256" key="4">
    <source>
        <dbReference type="ARBA" id="ARBA00022692"/>
    </source>
</evidence>
<keyword evidence="3 10" id="KW-0808">Transferase</keyword>
<evidence type="ECO:0000256" key="5">
    <source>
        <dbReference type="ARBA" id="ARBA00022832"/>
    </source>
</evidence>
<dbReference type="GO" id="GO:0009922">
    <property type="term" value="F:fatty acid elongase activity"/>
    <property type="evidence" value="ECO:0007669"/>
    <property type="project" value="UniProtKB-EC"/>
</dbReference>